<organism evidence="2 3">
    <name type="scientific">Mycena sanguinolenta</name>
    <dbReference type="NCBI Taxonomy" id="230812"/>
    <lineage>
        <taxon>Eukaryota</taxon>
        <taxon>Fungi</taxon>
        <taxon>Dikarya</taxon>
        <taxon>Basidiomycota</taxon>
        <taxon>Agaricomycotina</taxon>
        <taxon>Agaricomycetes</taxon>
        <taxon>Agaricomycetidae</taxon>
        <taxon>Agaricales</taxon>
        <taxon>Marasmiineae</taxon>
        <taxon>Mycenaceae</taxon>
        <taxon>Mycena</taxon>
    </lineage>
</organism>
<keyword evidence="3" id="KW-1185">Reference proteome</keyword>
<evidence type="ECO:0000313" key="3">
    <source>
        <dbReference type="Proteomes" id="UP000623467"/>
    </source>
</evidence>
<accession>A0A8H6YA14</accession>
<sequence>MFFARPLLISLSIAGLFPAALALPTTNTVALDVRADTNKAPVIATAQAVIATAKAVIANATNLIDTLANLKQVNGTVAQPVIDSIKPLFMGVIFPSNGVLTGTSGDVFTAFLSAPADQQPNDINARSITNFDGVLKEITKTQAKLLDYVWDAIDDIRNGIPTRINEAFQPLLDACGCRDEFNKLLRNALDEDLWYIICIL</sequence>
<proteinExistence type="predicted"/>
<name>A0A8H6YA14_9AGAR</name>
<dbReference type="AlphaFoldDB" id="A0A8H6YA14"/>
<protein>
    <submittedName>
        <fullName evidence="2">Uncharacterized protein</fullName>
    </submittedName>
</protein>
<dbReference type="EMBL" id="JACAZH010000010">
    <property type="protein sequence ID" value="KAF7357168.1"/>
    <property type="molecule type" value="Genomic_DNA"/>
</dbReference>
<dbReference type="Proteomes" id="UP000623467">
    <property type="component" value="Unassembled WGS sequence"/>
</dbReference>
<reference evidence="2" key="1">
    <citation type="submission" date="2020-05" db="EMBL/GenBank/DDBJ databases">
        <title>Mycena genomes resolve the evolution of fungal bioluminescence.</title>
        <authorList>
            <person name="Tsai I.J."/>
        </authorList>
    </citation>
    <scope>NUCLEOTIDE SEQUENCE</scope>
    <source>
        <strain evidence="2">160909Yilan</strain>
    </source>
</reference>
<keyword evidence="1" id="KW-0732">Signal</keyword>
<gene>
    <name evidence="2" type="ORF">MSAN_01311500</name>
</gene>
<feature type="chain" id="PRO_5034079788" evidence="1">
    <location>
        <begin position="23"/>
        <end position="200"/>
    </location>
</feature>
<comment type="caution">
    <text evidence="2">The sequence shown here is derived from an EMBL/GenBank/DDBJ whole genome shotgun (WGS) entry which is preliminary data.</text>
</comment>
<evidence type="ECO:0000256" key="1">
    <source>
        <dbReference type="SAM" id="SignalP"/>
    </source>
</evidence>
<feature type="signal peptide" evidence="1">
    <location>
        <begin position="1"/>
        <end position="22"/>
    </location>
</feature>
<evidence type="ECO:0000313" key="2">
    <source>
        <dbReference type="EMBL" id="KAF7357168.1"/>
    </source>
</evidence>